<dbReference type="Proteomes" id="UP000251960">
    <property type="component" value="Chromosome 6"/>
</dbReference>
<organism evidence="2">
    <name type="scientific">Zea mays</name>
    <name type="common">Maize</name>
    <dbReference type="NCBI Taxonomy" id="4577"/>
    <lineage>
        <taxon>Eukaryota</taxon>
        <taxon>Viridiplantae</taxon>
        <taxon>Streptophyta</taxon>
        <taxon>Embryophyta</taxon>
        <taxon>Tracheophyta</taxon>
        <taxon>Spermatophyta</taxon>
        <taxon>Magnoliopsida</taxon>
        <taxon>Liliopsida</taxon>
        <taxon>Poales</taxon>
        <taxon>Poaceae</taxon>
        <taxon>PACMAD clade</taxon>
        <taxon>Panicoideae</taxon>
        <taxon>Andropogonodae</taxon>
        <taxon>Andropogoneae</taxon>
        <taxon>Tripsacinae</taxon>
        <taxon>Zea</taxon>
    </lineage>
</organism>
<reference evidence="2" key="1">
    <citation type="journal article" date="2018" name="Nat. Genet.">
        <title>Extensive intraspecific gene order and gene structural variations between Mo17 and other maize genomes.</title>
        <authorList>
            <person name="Sun S."/>
            <person name="Zhou Y."/>
            <person name="Chen J."/>
            <person name="Shi J."/>
            <person name="Zhao H."/>
            <person name="Zhao H."/>
            <person name="Song W."/>
            <person name="Zhang M."/>
            <person name="Cui Y."/>
            <person name="Dong X."/>
            <person name="Liu H."/>
            <person name="Ma X."/>
            <person name="Jiao Y."/>
            <person name="Wang B."/>
            <person name="Wei X."/>
            <person name="Stein J.C."/>
            <person name="Glaubitz J.C."/>
            <person name="Lu F."/>
            <person name="Yu G."/>
            <person name="Liang C."/>
            <person name="Fengler K."/>
            <person name="Li B."/>
            <person name="Rafalski A."/>
            <person name="Schnable P.S."/>
            <person name="Ware D.H."/>
            <person name="Buckler E.S."/>
            <person name="Lai J."/>
        </authorList>
    </citation>
    <scope>NUCLEOTIDE SEQUENCE [LARGE SCALE GENOMIC DNA]</scope>
    <source>
        <tissue evidence="2">Seedling</tissue>
    </source>
</reference>
<sequence length="123" mass="13113">MTGQIGSFGLGLVESSADGYGSSPSPPAPSSSRRHPKELRASGARRLDLSDWLADDGLVVVPPLLTSTFSVPGDRAAERRERARCRGQGPARKWLDLIRRALNHHPAASPSSSKQQMAQVSVA</sequence>
<feature type="region of interest" description="Disordered" evidence="1">
    <location>
        <begin position="16"/>
        <end position="42"/>
    </location>
</feature>
<dbReference type="AlphaFoldDB" id="A0A3L6E941"/>
<accession>A0A3L6E941</accession>
<comment type="caution">
    <text evidence="2">The sequence shown here is derived from an EMBL/GenBank/DDBJ whole genome shotgun (WGS) entry which is preliminary data.</text>
</comment>
<proteinExistence type="predicted"/>
<protein>
    <submittedName>
        <fullName evidence="2">Uncharacterized protein</fullName>
    </submittedName>
</protein>
<name>A0A3L6E941_MAIZE</name>
<evidence type="ECO:0000313" key="2">
    <source>
        <dbReference type="EMBL" id="PWZ17436.1"/>
    </source>
</evidence>
<gene>
    <name evidence="2" type="ORF">Zm00014a_021116</name>
</gene>
<dbReference type="EMBL" id="NCVQ01000007">
    <property type="protein sequence ID" value="PWZ17436.1"/>
    <property type="molecule type" value="Genomic_DNA"/>
</dbReference>
<evidence type="ECO:0000256" key="1">
    <source>
        <dbReference type="SAM" id="MobiDB-lite"/>
    </source>
</evidence>